<dbReference type="EMBL" id="WSZK01000004">
    <property type="protein sequence ID" value="MWG33110.1"/>
    <property type="molecule type" value="Genomic_DNA"/>
</dbReference>
<keyword evidence="1" id="KW-0812">Transmembrane</keyword>
<keyword evidence="3" id="KW-1185">Reference proteome</keyword>
<keyword evidence="1" id="KW-1133">Transmembrane helix</keyword>
<accession>A0A6B0GEY1</accession>
<organism evidence="2 3">
    <name type="scientific">Halomarina oriensis</name>
    <dbReference type="NCBI Taxonomy" id="671145"/>
    <lineage>
        <taxon>Archaea</taxon>
        <taxon>Methanobacteriati</taxon>
        <taxon>Methanobacteriota</taxon>
        <taxon>Stenosarchaea group</taxon>
        <taxon>Halobacteria</taxon>
        <taxon>Halobacteriales</taxon>
        <taxon>Natronomonadaceae</taxon>
        <taxon>Halomarina</taxon>
    </lineage>
</organism>
<keyword evidence="1" id="KW-0472">Membrane</keyword>
<evidence type="ECO:0000256" key="1">
    <source>
        <dbReference type="SAM" id="Phobius"/>
    </source>
</evidence>
<name>A0A6B0GEY1_9EURY</name>
<dbReference type="RefSeq" id="WP_158202845.1">
    <property type="nucleotide sequence ID" value="NZ_WSZK01000004.1"/>
</dbReference>
<reference evidence="2 3" key="1">
    <citation type="submission" date="2019-12" db="EMBL/GenBank/DDBJ databases">
        <title>Halocatena pleomorpha gen. nov. sp. nov., an extremely halophilic archaeon of family Halobacteriaceae isolated from saltpan soil.</title>
        <authorList>
            <person name="Pal Y."/>
            <person name="Verma A."/>
            <person name="Krishnamurthi S."/>
            <person name="Kumar P."/>
        </authorList>
    </citation>
    <scope>NUCLEOTIDE SEQUENCE [LARGE SCALE GENOMIC DNA]</scope>
    <source>
        <strain evidence="2 3">JCM 16495</strain>
    </source>
</reference>
<feature type="transmembrane region" description="Helical" evidence="1">
    <location>
        <begin position="12"/>
        <end position="33"/>
    </location>
</feature>
<protein>
    <submittedName>
        <fullName evidence="2">Uncharacterized protein</fullName>
    </submittedName>
</protein>
<dbReference type="Proteomes" id="UP000451471">
    <property type="component" value="Unassembled WGS sequence"/>
</dbReference>
<evidence type="ECO:0000313" key="3">
    <source>
        <dbReference type="Proteomes" id="UP000451471"/>
    </source>
</evidence>
<comment type="caution">
    <text evidence="2">The sequence shown here is derived from an EMBL/GenBank/DDBJ whole genome shotgun (WGS) entry which is preliminary data.</text>
</comment>
<proteinExistence type="predicted"/>
<feature type="transmembrane region" description="Helical" evidence="1">
    <location>
        <begin position="53"/>
        <end position="76"/>
    </location>
</feature>
<sequence>MFDIINTVGRSFVVLILAAISLGGALLAARIILGVNSGPFSPVGIDLLTTTTAIYGLLIGGTGLVAALALSALGWLDDGF</sequence>
<gene>
    <name evidence="2" type="ORF">GQS65_01170</name>
</gene>
<evidence type="ECO:0000313" key="2">
    <source>
        <dbReference type="EMBL" id="MWG33110.1"/>
    </source>
</evidence>
<dbReference type="AlphaFoldDB" id="A0A6B0GEY1"/>